<sequence>MRAFLIYGLVLSVVMAGFHIVAAGARGIDLAALIVLALAAVTIAVAAVILRKPLTRAPYAFFVFHVVSYVIVAGSTSLHAFVADWAGARGGGLGWMIGLWSVGLLVHAFASVARNGFADADL</sequence>
<keyword evidence="1" id="KW-1133">Transmembrane helix</keyword>
<gene>
    <name evidence="2" type="ORF">RSA3_02580</name>
</gene>
<comment type="caution">
    <text evidence="2">The sequence shown here is derived from an EMBL/GenBank/DDBJ whole genome shotgun (WGS) entry which is preliminary data.</text>
</comment>
<name>A0A147FB28_MICTE</name>
<dbReference type="EMBL" id="LDRV01000015">
    <property type="protein sequence ID" value="KTS13817.1"/>
    <property type="molecule type" value="Genomic_DNA"/>
</dbReference>
<dbReference type="RefSeq" id="WP_058594963.1">
    <property type="nucleotide sequence ID" value="NZ_LDRU01000002.1"/>
</dbReference>
<dbReference type="Proteomes" id="UP000072189">
    <property type="component" value="Unassembled WGS sequence"/>
</dbReference>
<dbReference type="AlphaFoldDB" id="A0A147FB28"/>
<protein>
    <submittedName>
        <fullName evidence="2">Uncharacterized protein</fullName>
    </submittedName>
</protein>
<keyword evidence="1" id="KW-0812">Transmembrane</keyword>
<feature type="transmembrane region" description="Helical" evidence="1">
    <location>
        <begin position="62"/>
        <end position="81"/>
    </location>
</feature>
<feature type="transmembrane region" description="Helical" evidence="1">
    <location>
        <begin position="93"/>
        <end position="113"/>
    </location>
</feature>
<organism evidence="2 3">
    <name type="scientific">Microbacterium testaceum</name>
    <name type="common">Aureobacterium testaceum</name>
    <name type="synonym">Brevibacterium testaceum</name>
    <dbReference type="NCBI Taxonomy" id="2033"/>
    <lineage>
        <taxon>Bacteria</taxon>
        <taxon>Bacillati</taxon>
        <taxon>Actinomycetota</taxon>
        <taxon>Actinomycetes</taxon>
        <taxon>Micrococcales</taxon>
        <taxon>Microbacteriaceae</taxon>
        <taxon>Microbacterium</taxon>
    </lineage>
</organism>
<evidence type="ECO:0000256" key="1">
    <source>
        <dbReference type="SAM" id="Phobius"/>
    </source>
</evidence>
<evidence type="ECO:0000313" key="2">
    <source>
        <dbReference type="EMBL" id="KTS13817.1"/>
    </source>
</evidence>
<keyword evidence="1" id="KW-0472">Membrane</keyword>
<evidence type="ECO:0000313" key="3">
    <source>
        <dbReference type="Proteomes" id="UP000072189"/>
    </source>
</evidence>
<feature type="transmembrane region" description="Helical" evidence="1">
    <location>
        <begin position="32"/>
        <end position="50"/>
    </location>
</feature>
<dbReference type="OrthoDB" id="3625082at2"/>
<proteinExistence type="predicted"/>
<dbReference type="PATRIC" id="fig|2033.5.peg.983"/>
<accession>A0A147FB28</accession>
<reference evidence="2 3" key="1">
    <citation type="journal article" date="2016" name="Front. Microbiol.">
        <title>Genomic Resource of Rice Seed Associated Bacteria.</title>
        <authorList>
            <person name="Midha S."/>
            <person name="Bansal K."/>
            <person name="Sharma S."/>
            <person name="Kumar N."/>
            <person name="Patil P.P."/>
            <person name="Chaudhry V."/>
            <person name="Patil P.B."/>
        </authorList>
    </citation>
    <scope>NUCLEOTIDE SEQUENCE [LARGE SCALE GENOMIC DNA]</scope>
    <source>
        <strain evidence="2 3">RSA3</strain>
    </source>
</reference>